<sequence>MVKSAAERKAAQRARQSATGTRKLELQLDQQEMVMLEQNCMARRPGRDPYDLNEYVTMLIRRDNAELQHLLKIVGHCGKCGDKAPVTSCPCVGEAACWVTNGWQELKLTV</sequence>
<dbReference type="RefSeq" id="WP_105595582.1">
    <property type="nucleotide sequence ID" value="NZ_PDET01000029.1"/>
</dbReference>
<name>A0A2S9I485_9GAMM</name>
<evidence type="ECO:0000313" key="3">
    <source>
        <dbReference type="Proteomes" id="UP000239181"/>
    </source>
</evidence>
<gene>
    <name evidence="2" type="ORF">CQW29_25630</name>
</gene>
<dbReference type="EMBL" id="PDET01000029">
    <property type="protein sequence ID" value="PRD12617.1"/>
    <property type="molecule type" value="Genomic_DNA"/>
</dbReference>
<comment type="caution">
    <text evidence="2">The sequence shown here is derived from an EMBL/GenBank/DDBJ whole genome shotgun (WGS) entry which is preliminary data.</text>
</comment>
<accession>A0A2S9I485</accession>
<organism evidence="2 3">
    <name type="scientific">Pantoea coffeiphila</name>
    <dbReference type="NCBI Taxonomy" id="1465635"/>
    <lineage>
        <taxon>Bacteria</taxon>
        <taxon>Pseudomonadati</taxon>
        <taxon>Pseudomonadota</taxon>
        <taxon>Gammaproteobacteria</taxon>
        <taxon>Enterobacterales</taxon>
        <taxon>Erwiniaceae</taxon>
        <taxon>Pantoea</taxon>
    </lineage>
</organism>
<reference evidence="2 3" key="1">
    <citation type="submission" date="2017-10" db="EMBL/GenBank/DDBJ databases">
        <title>Draft genome of two endophytic bacteria isolated from 'guarana' Paullinia cupana (Mart.) Ducke.</title>
        <authorList>
            <person name="Siqueira K.A."/>
            <person name="Liotti R.G."/>
            <person name="Mendes T.A."/>
            <person name="Soares M.A."/>
        </authorList>
    </citation>
    <scope>NUCLEOTIDE SEQUENCE [LARGE SCALE GENOMIC DNA]</scope>
    <source>
        <strain evidence="2 3">342</strain>
    </source>
</reference>
<dbReference type="Proteomes" id="UP000239181">
    <property type="component" value="Unassembled WGS sequence"/>
</dbReference>
<dbReference type="AlphaFoldDB" id="A0A2S9I485"/>
<proteinExistence type="predicted"/>
<evidence type="ECO:0000256" key="1">
    <source>
        <dbReference type="SAM" id="MobiDB-lite"/>
    </source>
</evidence>
<feature type="region of interest" description="Disordered" evidence="1">
    <location>
        <begin position="1"/>
        <end position="22"/>
    </location>
</feature>
<keyword evidence="3" id="KW-1185">Reference proteome</keyword>
<protein>
    <submittedName>
        <fullName evidence="2">Uncharacterized protein</fullName>
    </submittedName>
</protein>
<evidence type="ECO:0000313" key="2">
    <source>
        <dbReference type="EMBL" id="PRD12617.1"/>
    </source>
</evidence>
<dbReference type="OrthoDB" id="6539952at2"/>
<feature type="compositionally biased region" description="Basic and acidic residues" evidence="1">
    <location>
        <begin position="1"/>
        <end position="10"/>
    </location>
</feature>